<accession>A0A1L4FSH8</accession>
<protein>
    <recommendedName>
        <fullName evidence="6">Putative tRNA (cytidine(34)-2'-O)-methyltransferase</fullName>
        <ecNumber evidence="6">2.1.1.207</ecNumber>
    </recommendedName>
    <alternativeName>
        <fullName evidence="6">tRNA (cytidine/uridine-2'-O-)-methyltransferase</fullName>
    </alternativeName>
</protein>
<sequence>MLNIVLYQPEICPNTGNIIRTCFAIGAKLHIIKPIGFDLHPKFLRRYGAGRMLSDIPHEVHASYDDFAQKYGDKKIYYVTRYGLKNYSQMDYKKDFENNGEIWLMFGRESTGIEKSILQKNIETCIRIPMVSAMRSINLANCVSILGFEVMRQLDFSDLSQYEVQKGKFYLLENDNNI</sequence>
<dbReference type="InterPro" id="IPR016914">
    <property type="entry name" value="TrmL"/>
</dbReference>
<keyword evidence="3 6" id="KW-0808">Transferase</keyword>
<evidence type="ECO:0000313" key="9">
    <source>
        <dbReference type="EMBL" id="APJ38575.1"/>
    </source>
</evidence>
<evidence type="ECO:0000256" key="4">
    <source>
        <dbReference type="ARBA" id="ARBA00022691"/>
    </source>
</evidence>
<dbReference type="Gene3D" id="3.40.1280.10">
    <property type="match status" value="1"/>
</dbReference>
<dbReference type="PANTHER" id="PTHR42971">
    <property type="entry name" value="TRNA (CYTIDINE(34)-2'-O)-METHYLTRANSFERASE"/>
    <property type="match status" value="1"/>
</dbReference>
<dbReference type="InterPro" id="IPR029026">
    <property type="entry name" value="tRNA_m1G_MTases_N"/>
</dbReference>
<dbReference type="SUPFAM" id="SSF75217">
    <property type="entry name" value="alpha/beta knot"/>
    <property type="match status" value="1"/>
</dbReference>
<dbReference type="PIRSF" id="PIRSF029256">
    <property type="entry name" value="SpoU_TrmH_prd"/>
    <property type="match status" value="1"/>
</dbReference>
<comment type="catalytic activity">
    <reaction evidence="6">
        <text>5-carboxymethylaminomethyluridine(34) in tRNA(Leu) + S-adenosyl-L-methionine = 5-carboxymethylaminomethyl-2'-O-methyluridine(34) in tRNA(Leu) + S-adenosyl-L-homocysteine + H(+)</text>
        <dbReference type="Rhea" id="RHEA:43088"/>
        <dbReference type="Rhea" id="RHEA-COMP:10333"/>
        <dbReference type="Rhea" id="RHEA-COMP:10334"/>
        <dbReference type="ChEBI" id="CHEBI:15378"/>
        <dbReference type="ChEBI" id="CHEBI:57856"/>
        <dbReference type="ChEBI" id="CHEBI:59789"/>
        <dbReference type="ChEBI" id="CHEBI:74508"/>
        <dbReference type="ChEBI" id="CHEBI:74511"/>
        <dbReference type="EC" id="2.1.1.207"/>
    </reaction>
</comment>
<evidence type="ECO:0000256" key="3">
    <source>
        <dbReference type="ARBA" id="ARBA00022679"/>
    </source>
</evidence>
<comment type="function">
    <text evidence="6">Could methylate the ribose at the nucleotide 34 wobble position in tRNA.</text>
</comment>
<organism evidence="9 10">
    <name type="scientific">Mycoplasmopsis pullorum</name>
    <dbReference type="NCBI Taxonomy" id="48003"/>
    <lineage>
        <taxon>Bacteria</taxon>
        <taxon>Bacillati</taxon>
        <taxon>Mycoplasmatota</taxon>
        <taxon>Mycoplasmoidales</taxon>
        <taxon>Metamycoplasmataceae</taxon>
        <taxon>Mycoplasmopsis</taxon>
    </lineage>
</organism>
<evidence type="ECO:0000259" key="8">
    <source>
        <dbReference type="Pfam" id="PF00588"/>
    </source>
</evidence>
<keyword evidence="10" id="KW-1185">Reference proteome</keyword>
<dbReference type="GO" id="GO:0005737">
    <property type="term" value="C:cytoplasm"/>
    <property type="evidence" value="ECO:0007669"/>
    <property type="project" value="UniProtKB-SubCell"/>
</dbReference>
<feature type="binding site" evidence="6 7">
    <location>
        <position position="107"/>
    </location>
    <ligand>
        <name>S-adenosyl-L-methionine</name>
        <dbReference type="ChEBI" id="CHEBI:59789"/>
    </ligand>
</feature>
<evidence type="ECO:0000256" key="1">
    <source>
        <dbReference type="ARBA" id="ARBA00022490"/>
    </source>
</evidence>
<evidence type="ECO:0000313" key="10">
    <source>
        <dbReference type="Proteomes" id="UP000184322"/>
    </source>
</evidence>
<dbReference type="Proteomes" id="UP000184322">
    <property type="component" value="Chromosome"/>
</dbReference>
<evidence type="ECO:0000256" key="6">
    <source>
        <dbReference type="HAMAP-Rule" id="MF_01885"/>
    </source>
</evidence>
<keyword evidence="4 6" id="KW-0949">S-adenosyl-L-methionine</keyword>
<evidence type="ECO:0000256" key="2">
    <source>
        <dbReference type="ARBA" id="ARBA00022603"/>
    </source>
</evidence>
<proteinExistence type="inferred from homology"/>
<evidence type="ECO:0000256" key="5">
    <source>
        <dbReference type="ARBA" id="ARBA00022694"/>
    </source>
</evidence>
<dbReference type="STRING" id="48003.BLA55_02825"/>
<dbReference type="GO" id="GO:0141098">
    <property type="term" value="F:tRNA (cytidine(34)-2'-O)-methyltransferase activity"/>
    <property type="evidence" value="ECO:0007669"/>
    <property type="project" value="RHEA"/>
</dbReference>
<dbReference type="GO" id="GO:0141102">
    <property type="term" value="F:tRNA (5-carboxymethylaminomethyluridine(34)-2'-O)-methyltransferase activity"/>
    <property type="evidence" value="ECO:0007669"/>
    <property type="project" value="RHEA"/>
</dbReference>
<dbReference type="HAMAP" id="MF_01885">
    <property type="entry name" value="tRNA_methyltr_TrmL"/>
    <property type="match status" value="1"/>
</dbReference>
<dbReference type="KEGG" id="mpul:BLA55_02825"/>
<dbReference type="EC" id="2.1.1.207" evidence="6"/>
<dbReference type="RefSeq" id="WP_073372579.1">
    <property type="nucleotide sequence ID" value="NZ_CP017813.1"/>
</dbReference>
<dbReference type="CDD" id="cd18094">
    <property type="entry name" value="SpoU-like_TrmL"/>
    <property type="match status" value="1"/>
</dbReference>
<dbReference type="PANTHER" id="PTHR42971:SF1">
    <property type="entry name" value="TRNA (CYTIDINE(34)-2'-O)-METHYLTRANSFERASE"/>
    <property type="match status" value="1"/>
</dbReference>
<feature type="binding site" evidence="6 7">
    <location>
        <position position="136"/>
    </location>
    <ligand>
        <name>S-adenosyl-L-methionine</name>
        <dbReference type="ChEBI" id="CHEBI:59789"/>
    </ligand>
</feature>
<evidence type="ECO:0000256" key="7">
    <source>
        <dbReference type="PIRSR" id="PIRSR029256-1"/>
    </source>
</evidence>
<dbReference type="EMBL" id="CP017813">
    <property type="protein sequence ID" value="APJ38575.1"/>
    <property type="molecule type" value="Genomic_DNA"/>
</dbReference>
<dbReference type="InterPro" id="IPR001537">
    <property type="entry name" value="SpoU_MeTrfase"/>
</dbReference>
<comment type="similarity">
    <text evidence="6">Belongs to the class IV-like SAM-binding methyltransferase superfamily. RNA methyltransferase TrmH family. TrmL subfamily.</text>
</comment>
<reference evidence="10" key="1">
    <citation type="submission" date="2016-10" db="EMBL/GenBank/DDBJ databases">
        <authorList>
            <person name="Beylefeld A."/>
            <person name="Abolnik C."/>
        </authorList>
    </citation>
    <scope>NUCLEOTIDE SEQUENCE [LARGE SCALE GENOMIC DNA]</scope>
    <source>
        <strain evidence="10">B359_6</strain>
    </source>
</reference>
<dbReference type="AlphaFoldDB" id="A0A1L4FSH8"/>
<feature type="domain" description="tRNA/rRNA methyltransferase SpoU type" evidence="8">
    <location>
        <begin position="2"/>
        <end position="146"/>
    </location>
</feature>
<dbReference type="InterPro" id="IPR029028">
    <property type="entry name" value="Alpha/beta_knot_MTases"/>
</dbReference>
<dbReference type="GO" id="GO:0003723">
    <property type="term" value="F:RNA binding"/>
    <property type="evidence" value="ECO:0007669"/>
    <property type="project" value="InterPro"/>
</dbReference>
<dbReference type="OrthoDB" id="9789043at2"/>
<dbReference type="GO" id="GO:0002130">
    <property type="term" value="P:wobble position ribose methylation"/>
    <property type="evidence" value="ECO:0007669"/>
    <property type="project" value="TreeGrafter"/>
</dbReference>
<keyword evidence="2 6" id="KW-0489">Methyltransferase</keyword>
<keyword evidence="5 6" id="KW-0819">tRNA processing</keyword>
<comment type="catalytic activity">
    <reaction evidence="6">
        <text>cytidine(34) in tRNA + S-adenosyl-L-methionine = 2'-O-methylcytidine(34) in tRNA + S-adenosyl-L-homocysteine + H(+)</text>
        <dbReference type="Rhea" id="RHEA:43084"/>
        <dbReference type="Rhea" id="RHEA-COMP:10331"/>
        <dbReference type="Rhea" id="RHEA-COMP:10332"/>
        <dbReference type="ChEBI" id="CHEBI:15378"/>
        <dbReference type="ChEBI" id="CHEBI:57856"/>
        <dbReference type="ChEBI" id="CHEBI:59789"/>
        <dbReference type="ChEBI" id="CHEBI:74495"/>
        <dbReference type="ChEBI" id="CHEBI:82748"/>
        <dbReference type="EC" id="2.1.1.207"/>
    </reaction>
</comment>
<name>A0A1L4FSH8_9BACT</name>
<feature type="binding site" evidence="6 7">
    <location>
        <position position="79"/>
    </location>
    <ligand>
        <name>S-adenosyl-L-methionine</name>
        <dbReference type="ChEBI" id="CHEBI:59789"/>
    </ligand>
</feature>
<keyword evidence="1 6" id="KW-0963">Cytoplasm</keyword>
<dbReference type="Pfam" id="PF00588">
    <property type="entry name" value="SpoU_methylase"/>
    <property type="match status" value="1"/>
</dbReference>
<feature type="binding site" evidence="6 7">
    <location>
        <position position="128"/>
    </location>
    <ligand>
        <name>S-adenosyl-L-methionine</name>
        <dbReference type="ChEBI" id="CHEBI:59789"/>
    </ligand>
</feature>
<comment type="subcellular location">
    <subcellularLocation>
        <location evidence="6">Cytoplasm</location>
    </subcellularLocation>
</comment>
<gene>
    <name evidence="9" type="ORF">BLA55_02825</name>
</gene>